<name>Q6AI78_DESPS</name>
<dbReference type="OrthoDB" id="9913628at2"/>
<dbReference type="STRING" id="177439.DPPA04"/>
<sequence>MSKNEIVEQKGTGEIFTAEELPFPIKLMLDIYNLSTTSENIKKEITLHLNDLATKRNHKASGFRKDENGRLIFDDKLFTESIYKGKIDTYTNVLKNRANKLLKDMEMVQHMGESHSAISMIIDKQLLEQKVCEEISRKAQDQERILKMIPQIFPELKRNAIFINDKKDVKKLNEPK</sequence>
<dbReference type="AlphaFoldDB" id="Q6AI78"/>
<dbReference type="EMBL" id="CR522872">
    <property type="protein sequence ID" value="CAG37851.1"/>
    <property type="molecule type" value="Genomic_DNA"/>
</dbReference>
<keyword evidence="2" id="KW-1185">Reference proteome</keyword>
<evidence type="ECO:0000313" key="2">
    <source>
        <dbReference type="Proteomes" id="UP000000602"/>
    </source>
</evidence>
<dbReference type="KEGG" id="dps:DPPA04"/>
<dbReference type="HOGENOM" id="CLU_1522810_0_0_7"/>
<reference evidence="1 2" key="1">
    <citation type="journal article" date="2004" name="Environ. Microbiol.">
        <title>The genome of Desulfotalea psychrophila, a sulfate-reducing bacterium from permanently cold Arctic sediments.</title>
        <authorList>
            <person name="Rabus R."/>
            <person name="Ruepp A."/>
            <person name="Frickey T."/>
            <person name="Rattei T."/>
            <person name="Fartmann B."/>
            <person name="Stark M."/>
            <person name="Bauer M."/>
            <person name="Zibat A."/>
            <person name="Lombardot T."/>
            <person name="Becker I."/>
            <person name="Amann J."/>
            <person name="Gellner K."/>
            <person name="Teeling H."/>
            <person name="Leuschner W.D."/>
            <person name="Gloeckner F.-O."/>
            <person name="Lupas A.N."/>
            <person name="Amann R."/>
            <person name="Klenk H.-P."/>
        </authorList>
    </citation>
    <scope>NUCLEOTIDE SEQUENCE [LARGE SCALE GENOMIC DNA]</scope>
    <source>
        <strain evidence="2">DSM 12343 / LSv54</strain>
        <plasmid evidence="2">small</plasmid>
    </source>
</reference>
<organism evidence="1 2">
    <name type="scientific">Desulfotalea psychrophila (strain LSv54 / DSM 12343)</name>
    <dbReference type="NCBI Taxonomy" id="177439"/>
    <lineage>
        <taxon>Bacteria</taxon>
        <taxon>Pseudomonadati</taxon>
        <taxon>Thermodesulfobacteriota</taxon>
        <taxon>Desulfobulbia</taxon>
        <taxon>Desulfobulbales</taxon>
        <taxon>Desulfocapsaceae</taxon>
        <taxon>Desulfotalea</taxon>
    </lineage>
</organism>
<accession>Q6AI78</accession>
<evidence type="ECO:0000313" key="1">
    <source>
        <dbReference type="EMBL" id="CAG37851.1"/>
    </source>
</evidence>
<protein>
    <submittedName>
        <fullName evidence="1">Uncharacterized protein</fullName>
    </submittedName>
</protein>
<proteinExistence type="predicted"/>
<gene>
    <name evidence="1" type="ordered locus">DPPA04</name>
</gene>
<geneLocation type="plasmid" evidence="2">
    <name>small</name>
</geneLocation>
<dbReference type="Proteomes" id="UP000000602">
    <property type="component" value="Plasmid small"/>
</dbReference>
<dbReference type="RefSeq" id="WP_011190464.1">
    <property type="nucleotide sequence ID" value="NC_006140.1"/>
</dbReference>